<protein>
    <submittedName>
        <fullName evidence="1">Uncharacterized protein</fullName>
    </submittedName>
</protein>
<evidence type="ECO:0000313" key="2">
    <source>
        <dbReference type="Proteomes" id="UP000006906"/>
    </source>
</evidence>
<dbReference type="Gramene" id="PNW88691">
    <property type="protein sequence ID" value="PNW88691"/>
    <property type="gene ID" value="CHLRE_01g040533v5"/>
</dbReference>
<dbReference type="GeneID" id="66052118"/>
<proteinExistence type="predicted"/>
<gene>
    <name evidence="1" type="ORF">CHLRE_01g040533v5</name>
</gene>
<dbReference type="InParanoid" id="A0A2K3E7C8"/>
<dbReference type="RefSeq" id="XP_042928703.1">
    <property type="nucleotide sequence ID" value="XM_043058789.1"/>
</dbReference>
<reference evidence="1 2" key="1">
    <citation type="journal article" date="2007" name="Science">
        <title>The Chlamydomonas genome reveals the evolution of key animal and plant functions.</title>
        <authorList>
            <person name="Merchant S.S."/>
            <person name="Prochnik S.E."/>
            <person name="Vallon O."/>
            <person name="Harris E.H."/>
            <person name="Karpowicz S.J."/>
            <person name="Witman G.B."/>
            <person name="Terry A."/>
            <person name="Salamov A."/>
            <person name="Fritz-Laylin L.K."/>
            <person name="Marechal-Drouard L."/>
            <person name="Marshall W.F."/>
            <person name="Qu L.H."/>
            <person name="Nelson D.R."/>
            <person name="Sanderfoot A.A."/>
            <person name="Spalding M.H."/>
            <person name="Kapitonov V.V."/>
            <person name="Ren Q."/>
            <person name="Ferris P."/>
            <person name="Lindquist E."/>
            <person name="Shapiro H."/>
            <person name="Lucas S.M."/>
            <person name="Grimwood J."/>
            <person name="Schmutz J."/>
            <person name="Cardol P."/>
            <person name="Cerutti H."/>
            <person name="Chanfreau G."/>
            <person name="Chen C.L."/>
            <person name="Cognat V."/>
            <person name="Croft M.T."/>
            <person name="Dent R."/>
            <person name="Dutcher S."/>
            <person name="Fernandez E."/>
            <person name="Fukuzawa H."/>
            <person name="Gonzalez-Ballester D."/>
            <person name="Gonzalez-Halphen D."/>
            <person name="Hallmann A."/>
            <person name="Hanikenne M."/>
            <person name="Hippler M."/>
            <person name="Inwood W."/>
            <person name="Jabbari K."/>
            <person name="Kalanon M."/>
            <person name="Kuras R."/>
            <person name="Lefebvre P.A."/>
            <person name="Lemaire S.D."/>
            <person name="Lobanov A.V."/>
            <person name="Lohr M."/>
            <person name="Manuell A."/>
            <person name="Meier I."/>
            <person name="Mets L."/>
            <person name="Mittag M."/>
            <person name="Mittelmeier T."/>
            <person name="Moroney J.V."/>
            <person name="Moseley J."/>
            <person name="Napoli C."/>
            <person name="Nedelcu A.M."/>
            <person name="Niyogi K."/>
            <person name="Novoselov S.V."/>
            <person name="Paulsen I.T."/>
            <person name="Pazour G."/>
            <person name="Purton S."/>
            <person name="Ral J.P."/>
            <person name="Riano-Pachon D.M."/>
            <person name="Riekhof W."/>
            <person name="Rymarquis L."/>
            <person name="Schroda M."/>
            <person name="Stern D."/>
            <person name="Umen J."/>
            <person name="Willows R."/>
            <person name="Wilson N."/>
            <person name="Zimmer S.L."/>
            <person name="Allmer J."/>
            <person name="Balk J."/>
            <person name="Bisova K."/>
            <person name="Chen C.J."/>
            <person name="Elias M."/>
            <person name="Gendler K."/>
            <person name="Hauser C."/>
            <person name="Lamb M.R."/>
            <person name="Ledford H."/>
            <person name="Long J.C."/>
            <person name="Minagawa J."/>
            <person name="Page M.D."/>
            <person name="Pan J."/>
            <person name="Pootakham W."/>
            <person name="Roje S."/>
            <person name="Rose A."/>
            <person name="Stahlberg E."/>
            <person name="Terauchi A.M."/>
            <person name="Yang P."/>
            <person name="Ball S."/>
            <person name="Bowler C."/>
            <person name="Dieckmann C.L."/>
            <person name="Gladyshev V.N."/>
            <person name="Green P."/>
            <person name="Jorgensen R."/>
            <person name="Mayfield S."/>
            <person name="Mueller-Roeber B."/>
            <person name="Rajamani S."/>
            <person name="Sayre R.T."/>
            <person name="Brokstein P."/>
            <person name="Dubchak I."/>
            <person name="Goodstein D."/>
            <person name="Hornick L."/>
            <person name="Huang Y.W."/>
            <person name="Jhaveri J."/>
            <person name="Luo Y."/>
            <person name="Martinez D."/>
            <person name="Ngau W.C."/>
            <person name="Otillar B."/>
            <person name="Poliakov A."/>
            <person name="Porter A."/>
            <person name="Szajkowski L."/>
            <person name="Werner G."/>
            <person name="Zhou K."/>
            <person name="Grigoriev I.V."/>
            <person name="Rokhsar D.S."/>
            <person name="Grossman A.R."/>
        </authorList>
    </citation>
    <scope>NUCLEOTIDE SEQUENCE [LARGE SCALE GENOMIC DNA]</scope>
    <source>
        <strain evidence="2">CC-503</strain>
    </source>
</reference>
<dbReference type="Proteomes" id="UP000006906">
    <property type="component" value="Chromosome 1"/>
</dbReference>
<accession>A0A2K3E7C8</accession>
<sequence length="63" mass="6926">MVISSHNAASSMRRFICKRESAWGRVSGGGSNSDLNLRKHQARSATFFGQASVVRYPYSDTTS</sequence>
<name>A0A2K3E7C8_CHLRE</name>
<dbReference type="AlphaFoldDB" id="A0A2K3E7C8"/>
<dbReference type="KEGG" id="cre:CHLRE_01g040533v5"/>
<keyword evidence="2" id="KW-1185">Reference proteome</keyword>
<dbReference type="EMBL" id="CM008962">
    <property type="protein sequence ID" value="PNW88691.1"/>
    <property type="molecule type" value="Genomic_DNA"/>
</dbReference>
<organism evidence="1 2">
    <name type="scientific">Chlamydomonas reinhardtii</name>
    <name type="common">Chlamydomonas smithii</name>
    <dbReference type="NCBI Taxonomy" id="3055"/>
    <lineage>
        <taxon>Eukaryota</taxon>
        <taxon>Viridiplantae</taxon>
        <taxon>Chlorophyta</taxon>
        <taxon>core chlorophytes</taxon>
        <taxon>Chlorophyceae</taxon>
        <taxon>CS clade</taxon>
        <taxon>Chlamydomonadales</taxon>
        <taxon>Chlamydomonadaceae</taxon>
        <taxon>Chlamydomonas</taxon>
    </lineage>
</organism>
<evidence type="ECO:0000313" key="1">
    <source>
        <dbReference type="EMBL" id="PNW88691.1"/>
    </source>
</evidence>